<feature type="transmembrane region" description="Helical" evidence="7">
    <location>
        <begin position="229"/>
        <end position="248"/>
    </location>
</feature>
<dbReference type="PROSITE" id="PS50928">
    <property type="entry name" value="ABC_TM1"/>
    <property type="match status" value="1"/>
</dbReference>
<evidence type="ECO:0000313" key="9">
    <source>
        <dbReference type="EMBL" id="MBH0236989.1"/>
    </source>
</evidence>
<feature type="transmembrane region" description="Helical" evidence="7">
    <location>
        <begin position="104"/>
        <end position="125"/>
    </location>
</feature>
<keyword evidence="10" id="KW-1185">Reference proteome</keyword>
<name>A0A931I059_9HYPH</name>
<evidence type="ECO:0000256" key="6">
    <source>
        <dbReference type="ARBA" id="ARBA00023136"/>
    </source>
</evidence>
<feature type="transmembrane region" description="Helical" evidence="7">
    <location>
        <begin position="74"/>
        <end position="92"/>
    </location>
</feature>
<keyword evidence="4 7" id="KW-0812">Transmembrane</keyword>
<keyword evidence="6 7" id="KW-0472">Membrane</keyword>
<comment type="subcellular location">
    <subcellularLocation>
        <location evidence="1 7">Cell membrane</location>
        <topology evidence="1 7">Multi-pass membrane protein</topology>
    </subcellularLocation>
</comment>
<dbReference type="SUPFAM" id="SSF161098">
    <property type="entry name" value="MetI-like"/>
    <property type="match status" value="1"/>
</dbReference>
<keyword evidence="3" id="KW-1003">Cell membrane</keyword>
<feature type="transmembrane region" description="Helical" evidence="7">
    <location>
        <begin position="18"/>
        <end position="38"/>
    </location>
</feature>
<proteinExistence type="inferred from homology"/>
<keyword evidence="2 7" id="KW-0813">Transport</keyword>
<evidence type="ECO:0000313" key="10">
    <source>
        <dbReference type="Proteomes" id="UP000631694"/>
    </source>
</evidence>
<dbReference type="GO" id="GO:0005886">
    <property type="term" value="C:plasma membrane"/>
    <property type="evidence" value="ECO:0007669"/>
    <property type="project" value="UniProtKB-SubCell"/>
</dbReference>
<gene>
    <name evidence="9" type="ORF">I5731_04060</name>
</gene>
<dbReference type="EMBL" id="JADZLT010000040">
    <property type="protein sequence ID" value="MBH0236989.1"/>
    <property type="molecule type" value="Genomic_DNA"/>
</dbReference>
<keyword evidence="5 7" id="KW-1133">Transmembrane helix</keyword>
<comment type="caution">
    <text evidence="9">The sequence shown here is derived from an EMBL/GenBank/DDBJ whole genome shotgun (WGS) entry which is preliminary data.</text>
</comment>
<dbReference type="GO" id="GO:0055085">
    <property type="term" value="P:transmembrane transport"/>
    <property type="evidence" value="ECO:0007669"/>
    <property type="project" value="InterPro"/>
</dbReference>
<organism evidence="9 10">
    <name type="scientific">Methylobrevis albus</name>
    <dbReference type="NCBI Taxonomy" id="2793297"/>
    <lineage>
        <taxon>Bacteria</taxon>
        <taxon>Pseudomonadati</taxon>
        <taxon>Pseudomonadota</taxon>
        <taxon>Alphaproteobacteria</taxon>
        <taxon>Hyphomicrobiales</taxon>
        <taxon>Pleomorphomonadaceae</taxon>
        <taxon>Methylobrevis</taxon>
    </lineage>
</organism>
<evidence type="ECO:0000256" key="4">
    <source>
        <dbReference type="ARBA" id="ARBA00022692"/>
    </source>
</evidence>
<evidence type="ECO:0000256" key="3">
    <source>
        <dbReference type="ARBA" id="ARBA00022475"/>
    </source>
</evidence>
<evidence type="ECO:0000256" key="5">
    <source>
        <dbReference type="ARBA" id="ARBA00022989"/>
    </source>
</evidence>
<accession>A0A931I059</accession>
<dbReference type="Pfam" id="PF00528">
    <property type="entry name" value="BPD_transp_1"/>
    <property type="match status" value="1"/>
</dbReference>
<reference evidence="9" key="1">
    <citation type="submission" date="2020-12" db="EMBL/GenBank/DDBJ databases">
        <title>Methylobrevis albus sp. nov., isolated from fresh water lack sediment.</title>
        <authorList>
            <person name="Zou Q."/>
        </authorList>
    </citation>
    <scope>NUCLEOTIDE SEQUENCE</scope>
    <source>
        <strain evidence="9">L22</strain>
    </source>
</reference>
<evidence type="ECO:0000259" key="8">
    <source>
        <dbReference type="PROSITE" id="PS50928"/>
    </source>
</evidence>
<dbReference type="Proteomes" id="UP000631694">
    <property type="component" value="Unassembled WGS sequence"/>
</dbReference>
<dbReference type="InterPro" id="IPR035906">
    <property type="entry name" value="MetI-like_sf"/>
</dbReference>
<dbReference type="InterPro" id="IPR000515">
    <property type="entry name" value="MetI-like"/>
</dbReference>
<dbReference type="PANTHER" id="PTHR30151">
    <property type="entry name" value="ALKANE SULFONATE ABC TRANSPORTER-RELATED, MEMBRANE SUBUNIT"/>
    <property type="match status" value="1"/>
</dbReference>
<dbReference type="RefSeq" id="WP_197310068.1">
    <property type="nucleotide sequence ID" value="NZ_JADZLT010000040.1"/>
</dbReference>
<evidence type="ECO:0000256" key="1">
    <source>
        <dbReference type="ARBA" id="ARBA00004651"/>
    </source>
</evidence>
<dbReference type="AlphaFoldDB" id="A0A931I059"/>
<evidence type="ECO:0000256" key="2">
    <source>
        <dbReference type="ARBA" id="ARBA00022448"/>
    </source>
</evidence>
<feature type="domain" description="ABC transmembrane type-1" evidence="8">
    <location>
        <begin position="67"/>
        <end position="249"/>
    </location>
</feature>
<evidence type="ECO:0000256" key="7">
    <source>
        <dbReference type="RuleBase" id="RU363032"/>
    </source>
</evidence>
<dbReference type="PANTHER" id="PTHR30151:SF38">
    <property type="entry name" value="ALIPHATIC SULFONATES TRANSPORT PERMEASE PROTEIN SSUC-RELATED"/>
    <property type="match status" value="1"/>
</dbReference>
<dbReference type="CDD" id="cd06261">
    <property type="entry name" value="TM_PBP2"/>
    <property type="match status" value="1"/>
</dbReference>
<dbReference type="Gene3D" id="1.10.3720.10">
    <property type="entry name" value="MetI-like"/>
    <property type="match status" value="1"/>
</dbReference>
<protein>
    <submittedName>
        <fullName evidence="9">ABC transporter permease subunit</fullName>
    </submittedName>
</protein>
<sequence length="263" mass="28748">MAVAADAGRRRRGGKGRLIGALASTASVFVVWAVAALIADSRLLPTPWRVFDLMITAIVSGDLVFHLTATLGRVIAAFTAAMLIGSAIGLAMGRSRVVNSALDVWLVLLLNIPALVVIILAYVWFGLNETAAICAVALNKLPNVIVTIREGARALDPDLDQMARAFKLNWRKRLFEVVLPQLQPYIAAAARSGLSLVWKIVLVVELLGRSNGIGFQLNLYFQLFDVASILAYALSFILVMLSIEIFILQPIESRANRWRIQTR</sequence>
<comment type="similarity">
    <text evidence="7">Belongs to the binding-protein-dependent transport system permease family.</text>
</comment>